<proteinExistence type="predicted"/>
<keyword evidence="2" id="KW-1185">Reference proteome</keyword>
<evidence type="ECO:0000313" key="1">
    <source>
        <dbReference type="EMBL" id="SCW87921.1"/>
    </source>
</evidence>
<name>A0A1G4U2U3_9BACL</name>
<evidence type="ECO:0000313" key="2">
    <source>
        <dbReference type="Proteomes" id="UP000198601"/>
    </source>
</evidence>
<dbReference type="AlphaFoldDB" id="A0A1G4U2U3"/>
<sequence length="92" mass="9943">MCCSAKIVYLDGDVGRTDESVRLDGGNDMESFAVACIHNFLAGIPTVHQNANLLIIVCLKSVDHFNGQIVLALEGDLVGRFGSRDGNQRHTI</sequence>
<dbReference type="Proteomes" id="UP000198601">
    <property type="component" value="Unassembled WGS sequence"/>
</dbReference>
<reference evidence="2" key="1">
    <citation type="submission" date="2016-10" db="EMBL/GenBank/DDBJ databases">
        <authorList>
            <person name="Varghese N."/>
            <person name="Submissions S."/>
        </authorList>
    </citation>
    <scope>NUCLEOTIDE SEQUENCE [LARGE SCALE GENOMIC DNA]</scope>
    <source>
        <strain evidence="2">CGMCC 1.8946</strain>
    </source>
</reference>
<accession>A0A1G4U2U3</accession>
<organism evidence="1 2">
    <name type="scientific">Paenibacillus tianmuensis</name>
    <dbReference type="NCBI Taxonomy" id="624147"/>
    <lineage>
        <taxon>Bacteria</taxon>
        <taxon>Bacillati</taxon>
        <taxon>Bacillota</taxon>
        <taxon>Bacilli</taxon>
        <taxon>Bacillales</taxon>
        <taxon>Paenibacillaceae</taxon>
        <taxon>Paenibacillus</taxon>
    </lineage>
</organism>
<gene>
    <name evidence="1" type="ORF">SAMN04487970_11061</name>
</gene>
<dbReference type="EMBL" id="FMTT01000106">
    <property type="protein sequence ID" value="SCW87921.1"/>
    <property type="molecule type" value="Genomic_DNA"/>
</dbReference>
<protein>
    <submittedName>
        <fullName evidence="1">Uncharacterized protein</fullName>
    </submittedName>
</protein>